<evidence type="ECO:0000313" key="1">
    <source>
        <dbReference type="EMBL" id="KAF5829959.1"/>
    </source>
</evidence>
<comment type="caution">
    <text evidence="1">The sequence shown here is derived from an EMBL/GenBank/DDBJ whole genome shotgun (WGS) entry which is preliminary data.</text>
</comment>
<sequence length="501" mass="57104">MSQGQEVEDRQEVHPLLWGLIYSHLDNKEDRRNFTHVCKDCHDSPCVRVQITKLVVKLEDDDNFKNRMSIISSIASFPSDHLHTLVLDCGFRSSMLPINWSGAVCFPSVRKLVVIMRERQPGVVYEGDLSILRAFPNVTAVQLDGVIFPVRVLQSSFAALNSLQIEICGSVHSFSELEGDNPSHLPLLTLSTLAVPSYFSFNDVFLGLQHLYIAHMYSMDFIRLKRDLDEGMFPNLQSLEIGGVILLNMRVFESGEYDDSRMESLKRSVDLFHDERIRVGRSFEVWYFYDTGDNMSAFNHNDAVLQGFVMDVFEVLLRGGLVDKIHMVRQLKFAHMNFKNDFIQVCARHFPLIDTLCFHQSVCDGLGDSGQSIVLWGAVSCVASFHHLLMLDVSLPIVECDPEREAPLLQSILMLQSTAMLRAAHHFTPSLRVIFSIAVTRDEDAAGREHAERLGRRLQDLDREMDPFRKARRYFNGVSDCVTVSFRTVLIREVCYATDLF</sequence>
<keyword evidence="2" id="KW-1185">Reference proteome</keyword>
<proteinExistence type="predicted"/>
<evidence type="ECO:0008006" key="3">
    <source>
        <dbReference type="Google" id="ProtNLM"/>
    </source>
</evidence>
<accession>A0ABQ7G5W1</accession>
<protein>
    <recommendedName>
        <fullName evidence="3">Encoded protein</fullName>
    </recommendedName>
</protein>
<name>A0ABQ7G5W1_DUNSA</name>
<reference evidence="1" key="1">
    <citation type="submission" date="2017-08" db="EMBL/GenBank/DDBJ databases">
        <authorList>
            <person name="Polle J.E."/>
            <person name="Barry K."/>
            <person name="Cushman J."/>
            <person name="Schmutz J."/>
            <person name="Tran D."/>
            <person name="Hathwaick L.T."/>
            <person name="Yim W.C."/>
            <person name="Jenkins J."/>
            <person name="Mckie-Krisberg Z.M."/>
            <person name="Prochnik S."/>
            <person name="Lindquist E."/>
            <person name="Dockter R.B."/>
            <person name="Adam C."/>
            <person name="Molina H."/>
            <person name="Bunkerborg J."/>
            <person name="Jin E."/>
            <person name="Buchheim M."/>
            <person name="Magnuson J."/>
        </authorList>
    </citation>
    <scope>NUCLEOTIDE SEQUENCE</scope>
    <source>
        <strain evidence="1">CCAP 19/18</strain>
    </source>
</reference>
<gene>
    <name evidence="1" type="ORF">DUNSADRAFT_15278</name>
</gene>
<dbReference type="EMBL" id="MU070096">
    <property type="protein sequence ID" value="KAF5829959.1"/>
    <property type="molecule type" value="Genomic_DNA"/>
</dbReference>
<dbReference type="Proteomes" id="UP000815325">
    <property type="component" value="Unassembled WGS sequence"/>
</dbReference>
<organism evidence="1 2">
    <name type="scientific">Dunaliella salina</name>
    <name type="common">Green alga</name>
    <name type="synonym">Protococcus salinus</name>
    <dbReference type="NCBI Taxonomy" id="3046"/>
    <lineage>
        <taxon>Eukaryota</taxon>
        <taxon>Viridiplantae</taxon>
        <taxon>Chlorophyta</taxon>
        <taxon>core chlorophytes</taxon>
        <taxon>Chlorophyceae</taxon>
        <taxon>CS clade</taxon>
        <taxon>Chlamydomonadales</taxon>
        <taxon>Dunaliellaceae</taxon>
        <taxon>Dunaliella</taxon>
    </lineage>
</organism>
<evidence type="ECO:0000313" key="2">
    <source>
        <dbReference type="Proteomes" id="UP000815325"/>
    </source>
</evidence>